<evidence type="ECO:0000256" key="4">
    <source>
        <dbReference type="ARBA" id="ARBA00023163"/>
    </source>
</evidence>
<proteinExistence type="inferred from homology"/>
<dbReference type="InterPro" id="IPR058163">
    <property type="entry name" value="LysR-type_TF_proteobact-type"/>
</dbReference>
<dbReference type="AlphaFoldDB" id="A0A7Z2T8B0"/>
<dbReference type="InterPro" id="IPR036390">
    <property type="entry name" value="WH_DNA-bd_sf"/>
</dbReference>
<keyword evidence="4" id="KW-0804">Transcription</keyword>
<sequence>MDIESLKLFVKVAETLNISAAGRALGLAPAMASARIAKLESYLGADLFHRSTRRVALSTEGEYFLPHAISILAQHDTVMDVIGAESQQLAGTIRFASSSTFAQLYVVPLLPAFFERYPNINFDMRLGDRPINIIEDGIDLALRSSTVDDSGLRARKLATDKRILCASPDYLSRHGHISVPADLEHHHIISFKERKPRIMRSSHSAQESVFPPTECSARLICDDGTSMRLATLNGVGVSMNSFWSVAAELKQGRLVQVLSDYEVDEETNIWLVYPKANALSGKVRVFIDFLVEKIGDPPVWERD</sequence>
<evidence type="ECO:0000256" key="2">
    <source>
        <dbReference type="ARBA" id="ARBA00023015"/>
    </source>
</evidence>
<dbReference type="GO" id="GO:0006351">
    <property type="term" value="P:DNA-templated transcription"/>
    <property type="evidence" value="ECO:0007669"/>
    <property type="project" value="TreeGrafter"/>
</dbReference>
<dbReference type="KEGG" id="vas:GT360_21590"/>
<dbReference type="FunFam" id="1.10.10.10:FF:000001">
    <property type="entry name" value="LysR family transcriptional regulator"/>
    <property type="match status" value="1"/>
</dbReference>
<evidence type="ECO:0000259" key="5">
    <source>
        <dbReference type="PROSITE" id="PS50931"/>
    </source>
</evidence>
<dbReference type="InterPro" id="IPR000847">
    <property type="entry name" value="LysR_HTH_N"/>
</dbReference>
<dbReference type="Pfam" id="PF00126">
    <property type="entry name" value="HTH_1"/>
    <property type="match status" value="1"/>
</dbReference>
<evidence type="ECO:0000313" key="6">
    <source>
        <dbReference type="EMBL" id="QIA66086.1"/>
    </source>
</evidence>
<dbReference type="Proteomes" id="UP000464262">
    <property type="component" value="Chromosome 2"/>
</dbReference>
<dbReference type="InterPro" id="IPR005119">
    <property type="entry name" value="LysR_subst-bd"/>
</dbReference>
<dbReference type="PROSITE" id="PS50931">
    <property type="entry name" value="HTH_LYSR"/>
    <property type="match status" value="1"/>
</dbReference>
<keyword evidence="2" id="KW-0805">Transcription regulation</keyword>
<accession>A0A7Z2T8B0</accession>
<keyword evidence="3" id="KW-0238">DNA-binding</keyword>
<evidence type="ECO:0000256" key="1">
    <source>
        <dbReference type="ARBA" id="ARBA00009437"/>
    </source>
</evidence>
<evidence type="ECO:0000256" key="3">
    <source>
        <dbReference type="ARBA" id="ARBA00023125"/>
    </source>
</evidence>
<name>A0A7Z2T8B0_9VIBR</name>
<dbReference type="Gene3D" id="1.10.10.10">
    <property type="entry name" value="Winged helix-like DNA-binding domain superfamily/Winged helix DNA-binding domain"/>
    <property type="match status" value="1"/>
</dbReference>
<dbReference type="GO" id="GO:0003700">
    <property type="term" value="F:DNA-binding transcription factor activity"/>
    <property type="evidence" value="ECO:0007669"/>
    <property type="project" value="InterPro"/>
</dbReference>
<dbReference type="EMBL" id="CP047476">
    <property type="protein sequence ID" value="QIA66086.1"/>
    <property type="molecule type" value="Genomic_DNA"/>
</dbReference>
<protein>
    <submittedName>
        <fullName evidence="6">LysR family transcriptional regulator</fullName>
    </submittedName>
</protein>
<dbReference type="PANTHER" id="PTHR30537:SF5">
    <property type="entry name" value="HTH-TYPE TRANSCRIPTIONAL ACTIVATOR TTDR-RELATED"/>
    <property type="match status" value="1"/>
</dbReference>
<dbReference type="GO" id="GO:0043565">
    <property type="term" value="F:sequence-specific DNA binding"/>
    <property type="evidence" value="ECO:0007669"/>
    <property type="project" value="TreeGrafter"/>
</dbReference>
<evidence type="ECO:0000313" key="7">
    <source>
        <dbReference type="Proteomes" id="UP000464262"/>
    </source>
</evidence>
<dbReference type="Gene3D" id="3.40.190.290">
    <property type="match status" value="1"/>
</dbReference>
<gene>
    <name evidence="6" type="ORF">GT360_21590</name>
</gene>
<reference evidence="6 7" key="1">
    <citation type="submission" date="2020-01" db="EMBL/GenBank/DDBJ databases">
        <title>Whole genome and functional gene identification of agarase of Vibrio HN897.</title>
        <authorList>
            <person name="Liu Y."/>
            <person name="Zhao Z."/>
        </authorList>
    </citation>
    <scope>NUCLEOTIDE SEQUENCE [LARGE SCALE GENOMIC DNA]</scope>
    <source>
        <strain evidence="6 7">HN897</strain>
    </source>
</reference>
<dbReference type="InterPro" id="IPR036388">
    <property type="entry name" value="WH-like_DNA-bd_sf"/>
</dbReference>
<keyword evidence="7" id="KW-1185">Reference proteome</keyword>
<dbReference type="CDD" id="cd08422">
    <property type="entry name" value="PBP2_CrgA_like"/>
    <property type="match status" value="1"/>
</dbReference>
<dbReference type="SUPFAM" id="SSF53850">
    <property type="entry name" value="Periplasmic binding protein-like II"/>
    <property type="match status" value="1"/>
</dbReference>
<feature type="domain" description="HTH lysR-type" evidence="5">
    <location>
        <begin position="1"/>
        <end position="58"/>
    </location>
</feature>
<dbReference type="RefSeq" id="WP_164651069.1">
    <property type="nucleotide sequence ID" value="NZ_CP047476.1"/>
</dbReference>
<dbReference type="PANTHER" id="PTHR30537">
    <property type="entry name" value="HTH-TYPE TRANSCRIPTIONAL REGULATOR"/>
    <property type="match status" value="1"/>
</dbReference>
<comment type="similarity">
    <text evidence="1">Belongs to the LysR transcriptional regulatory family.</text>
</comment>
<organism evidence="6 7">
    <name type="scientific">Vibrio astriarenae</name>
    <dbReference type="NCBI Taxonomy" id="1481923"/>
    <lineage>
        <taxon>Bacteria</taxon>
        <taxon>Pseudomonadati</taxon>
        <taxon>Pseudomonadota</taxon>
        <taxon>Gammaproteobacteria</taxon>
        <taxon>Vibrionales</taxon>
        <taxon>Vibrionaceae</taxon>
        <taxon>Vibrio</taxon>
    </lineage>
</organism>
<dbReference type="SUPFAM" id="SSF46785">
    <property type="entry name" value="Winged helix' DNA-binding domain"/>
    <property type="match status" value="1"/>
</dbReference>
<dbReference type="Pfam" id="PF03466">
    <property type="entry name" value="LysR_substrate"/>
    <property type="match status" value="1"/>
</dbReference>